<keyword evidence="4" id="KW-1185">Reference proteome</keyword>
<dbReference type="EMBL" id="JAVRFF010000003">
    <property type="protein sequence ID" value="MDT0471203.1"/>
    <property type="molecule type" value="Genomic_DNA"/>
</dbReference>
<feature type="transmembrane region" description="Helical" evidence="2">
    <location>
        <begin position="71"/>
        <end position="92"/>
    </location>
</feature>
<comment type="caution">
    <text evidence="3">The sequence shown here is derived from an EMBL/GenBank/DDBJ whole genome shotgun (WGS) entry which is preliminary data.</text>
</comment>
<protein>
    <recommendedName>
        <fullName evidence="5">Zinc ribbon domain-containing protein</fullName>
    </recommendedName>
</protein>
<evidence type="ECO:0000313" key="4">
    <source>
        <dbReference type="Proteomes" id="UP001180489"/>
    </source>
</evidence>
<gene>
    <name evidence="3" type="ORF">RM863_03515</name>
</gene>
<dbReference type="RefSeq" id="WP_311634064.1">
    <property type="nucleotide sequence ID" value="NZ_JAVRFF010000003.1"/>
</dbReference>
<feature type="compositionally biased region" description="Basic residues" evidence="1">
    <location>
        <begin position="57"/>
        <end position="67"/>
    </location>
</feature>
<dbReference type="Proteomes" id="UP001180489">
    <property type="component" value="Unassembled WGS sequence"/>
</dbReference>
<keyword evidence="2" id="KW-0472">Membrane</keyword>
<evidence type="ECO:0008006" key="5">
    <source>
        <dbReference type="Google" id="ProtNLM"/>
    </source>
</evidence>
<feature type="compositionally biased region" description="Low complexity" evidence="1">
    <location>
        <begin position="126"/>
        <end position="156"/>
    </location>
</feature>
<sequence>MDYCDPCRRHLNGALTCPGCGATVRELPVAARPDAADGAAREEPEADAVVDGATSRRDRKATAHRRRRRRVLWTGVGFVLAAGGLSLAELGVDAPFSGPPPAGAGSRHPDGAGSPDAVPPDPSAPPAGGAPAATSASPAPDASGSPSASASPSPTGADDDARGAAATTAPATGPAATTAAPDPEPASQDPSSPPAQDPTTPEPDPTPSPTPTCDRFLWWCD</sequence>
<evidence type="ECO:0000256" key="1">
    <source>
        <dbReference type="SAM" id="MobiDB-lite"/>
    </source>
</evidence>
<feature type="compositionally biased region" description="Low complexity" evidence="1">
    <location>
        <begin position="163"/>
        <end position="190"/>
    </location>
</feature>
<evidence type="ECO:0000256" key="2">
    <source>
        <dbReference type="SAM" id="Phobius"/>
    </source>
</evidence>
<feature type="compositionally biased region" description="Pro residues" evidence="1">
    <location>
        <begin position="191"/>
        <end position="210"/>
    </location>
</feature>
<accession>A0ABU2UD61</accession>
<feature type="region of interest" description="Disordered" evidence="1">
    <location>
        <begin position="33"/>
        <end position="67"/>
    </location>
</feature>
<feature type="region of interest" description="Disordered" evidence="1">
    <location>
        <begin position="98"/>
        <end position="221"/>
    </location>
</feature>
<proteinExistence type="predicted"/>
<keyword evidence="2" id="KW-0812">Transmembrane</keyword>
<reference evidence="3" key="1">
    <citation type="submission" date="2024-05" db="EMBL/GenBank/DDBJ databases">
        <title>30 novel species of actinomycetes from the DSMZ collection.</title>
        <authorList>
            <person name="Nouioui I."/>
        </authorList>
    </citation>
    <scope>NUCLEOTIDE SEQUENCE</scope>
    <source>
        <strain evidence="3">DSM 41014</strain>
    </source>
</reference>
<feature type="compositionally biased region" description="Low complexity" evidence="1">
    <location>
        <begin position="103"/>
        <end position="116"/>
    </location>
</feature>
<organism evidence="3 4">
    <name type="scientific">Streptomyces hintoniae</name>
    <dbReference type="NCBI Taxonomy" id="3075521"/>
    <lineage>
        <taxon>Bacteria</taxon>
        <taxon>Bacillati</taxon>
        <taxon>Actinomycetota</taxon>
        <taxon>Actinomycetes</taxon>
        <taxon>Kitasatosporales</taxon>
        <taxon>Streptomycetaceae</taxon>
        <taxon>Streptomyces</taxon>
    </lineage>
</organism>
<name>A0ABU2UD61_9ACTN</name>
<keyword evidence="2" id="KW-1133">Transmembrane helix</keyword>
<evidence type="ECO:0000313" key="3">
    <source>
        <dbReference type="EMBL" id="MDT0471203.1"/>
    </source>
</evidence>